<evidence type="ECO:0000256" key="1">
    <source>
        <dbReference type="SAM" id="MobiDB-lite"/>
    </source>
</evidence>
<name>A0AAV3ZC95_9GAST</name>
<feature type="compositionally biased region" description="Pro residues" evidence="1">
    <location>
        <begin position="127"/>
        <end position="141"/>
    </location>
</feature>
<organism evidence="2 3">
    <name type="scientific">Plakobranchus ocellatus</name>
    <dbReference type="NCBI Taxonomy" id="259542"/>
    <lineage>
        <taxon>Eukaryota</taxon>
        <taxon>Metazoa</taxon>
        <taxon>Spiralia</taxon>
        <taxon>Lophotrochozoa</taxon>
        <taxon>Mollusca</taxon>
        <taxon>Gastropoda</taxon>
        <taxon>Heterobranchia</taxon>
        <taxon>Euthyneura</taxon>
        <taxon>Panpulmonata</taxon>
        <taxon>Sacoglossa</taxon>
        <taxon>Placobranchoidea</taxon>
        <taxon>Plakobranchidae</taxon>
        <taxon>Plakobranchus</taxon>
    </lineage>
</organism>
<gene>
    <name evidence="2" type="ORF">PoB_001870800</name>
</gene>
<evidence type="ECO:0000313" key="2">
    <source>
        <dbReference type="EMBL" id="GFN92202.1"/>
    </source>
</evidence>
<evidence type="ECO:0000313" key="3">
    <source>
        <dbReference type="Proteomes" id="UP000735302"/>
    </source>
</evidence>
<protein>
    <submittedName>
        <fullName evidence="2">Uncharacterized protein</fullName>
    </submittedName>
</protein>
<reference evidence="2 3" key="1">
    <citation type="journal article" date="2021" name="Elife">
        <title>Chloroplast acquisition without the gene transfer in kleptoplastic sea slugs, Plakobranchus ocellatus.</title>
        <authorList>
            <person name="Maeda T."/>
            <person name="Takahashi S."/>
            <person name="Yoshida T."/>
            <person name="Shimamura S."/>
            <person name="Takaki Y."/>
            <person name="Nagai Y."/>
            <person name="Toyoda A."/>
            <person name="Suzuki Y."/>
            <person name="Arimoto A."/>
            <person name="Ishii H."/>
            <person name="Satoh N."/>
            <person name="Nishiyama T."/>
            <person name="Hasebe M."/>
            <person name="Maruyama T."/>
            <person name="Minagawa J."/>
            <person name="Obokata J."/>
            <person name="Shigenobu S."/>
        </authorList>
    </citation>
    <scope>NUCLEOTIDE SEQUENCE [LARGE SCALE GENOMIC DNA]</scope>
</reference>
<dbReference type="EMBL" id="BLXT01002238">
    <property type="protein sequence ID" value="GFN92202.1"/>
    <property type="molecule type" value="Genomic_DNA"/>
</dbReference>
<accession>A0AAV3ZC95</accession>
<sequence length="154" mass="16708">MASHVTRTRLQESGVQLVNGEGGEGEIDVGITLSRATPRVIGSGDLGWSLFEQEPGCSSQSVPSWTRLCSPLEKFRRQGEKSCGETGLSGNLSRLEKFYPPSTNQDYPPASLQADVTHQLVYNRGDPPAPPTSRADPPAPPTTEVTHQLRLQPR</sequence>
<proteinExistence type="predicted"/>
<dbReference type="Proteomes" id="UP000735302">
    <property type="component" value="Unassembled WGS sequence"/>
</dbReference>
<keyword evidence="3" id="KW-1185">Reference proteome</keyword>
<feature type="region of interest" description="Disordered" evidence="1">
    <location>
        <begin position="78"/>
        <end position="154"/>
    </location>
</feature>
<comment type="caution">
    <text evidence="2">The sequence shown here is derived from an EMBL/GenBank/DDBJ whole genome shotgun (WGS) entry which is preliminary data.</text>
</comment>
<dbReference type="AlphaFoldDB" id="A0AAV3ZC95"/>